<feature type="region of interest" description="Disordered" evidence="1">
    <location>
        <begin position="721"/>
        <end position="862"/>
    </location>
</feature>
<dbReference type="EMBL" id="CALNXJ010000007">
    <property type="protein sequence ID" value="CAH3044180.1"/>
    <property type="molecule type" value="Genomic_DNA"/>
</dbReference>
<proteinExistence type="predicted"/>
<feature type="compositionally biased region" description="Basic and acidic residues" evidence="1">
    <location>
        <begin position="405"/>
        <end position="425"/>
    </location>
</feature>
<feature type="region of interest" description="Disordered" evidence="1">
    <location>
        <begin position="405"/>
        <end position="444"/>
    </location>
</feature>
<gene>
    <name evidence="2" type="ORF">PMEA_00031009</name>
</gene>
<protein>
    <submittedName>
        <fullName evidence="2">Uncharacterized protein</fullName>
    </submittedName>
</protein>
<feature type="compositionally biased region" description="Low complexity" evidence="1">
    <location>
        <begin position="844"/>
        <end position="862"/>
    </location>
</feature>
<feature type="region of interest" description="Disordered" evidence="1">
    <location>
        <begin position="476"/>
        <end position="501"/>
    </location>
</feature>
<dbReference type="AlphaFoldDB" id="A0AAU9W3P0"/>
<evidence type="ECO:0000313" key="2">
    <source>
        <dbReference type="EMBL" id="CAH3044180.1"/>
    </source>
</evidence>
<name>A0AAU9W3P0_9CNID</name>
<dbReference type="Proteomes" id="UP001159428">
    <property type="component" value="Unassembled WGS sequence"/>
</dbReference>
<feature type="compositionally biased region" description="Polar residues" evidence="1">
    <location>
        <begin position="427"/>
        <end position="438"/>
    </location>
</feature>
<feature type="region of interest" description="Disordered" evidence="1">
    <location>
        <begin position="583"/>
        <end position="603"/>
    </location>
</feature>
<feature type="compositionally biased region" description="Low complexity" evidence="1">
    <location>
        <begin position="747"/>
        <end position="761"/>
    </location>
</feature>
<comment type="caution">
    <text evidence="2">The sequence shown here is derived from an EMBL/GenBank/DDBJ whole genome shotgun (WGS) entry which is preliminary data.</text>
</comment>
<keyword evidence="3" id="KW-1185">Reference proteome</keyword>
<accession>A0AAU9W3P0</accession>
<evidence type="ECO:0000313" key="3">
    <source>
        <dbReference type="Proteomes" id="UP001159428"/>
    </source>
</evidence>
<sequence length="862" mass="95432">MDGRPGKAGNNSKLTGKYIAGRGRALKEFSRTQPKAEEVERRKQVQQLFLSGQLNVMLDKVTKHLNGTGINGSTSDSMSSSSSQLQLDEMEIDSYTELNDEINSSKAPMQSAQWQRDMKTTPAFHNDLENHINRLNIDSSEDGAANNNLPPRFRNKQLGKHFKKQKPLSRLPNKSVNEHLLKMGVSQEWDNSNQTKSQDPVIAANYNTESMKTNTNPWDDWERLVVAPVHVIDDEDLDEIIAITDNDNLDDVMVQQYVNALHQEKASGAFKANRSKATPSRIQAIGNLKSTTNADSYQVPPGTIPNPPKGPDRWGGKELKNIDGPTGWGELVEDSGNWYDDGSSCWSRTSPNTEDSTDKCIGAGTWDTVSSPTQVLLKEAKNDSSMDLTGATHWLKVPVESTEWQKEMKTAAKPHNNQEDNKDKLNTPGSEDASSLNNLPPRFRNKLVGKNFKKQQSQPGKPNKSVIGGQQFEMEASQEWGNPNESRKQEPFPVMPANHSNQKTSLDIWDDWETSVVAPTHAIDDEDLDEIMTITDNDNLDDVMVQQYVNALHQEKASGASKANRSKATPSRIQAIGNLKSTTNADSYQVPPGTIPNPPKGPDRWGGTELKAIDGPTGWGELVEDSSNWYDDGSNLWSTTEPQAKETVDKCIGASKHGNTGDFVSSSSSQLQLEETKVDSCVDSTGDIHWSRTSMGSPQRQGDIKTTSLFHNELENNINKVNVAPNEDHDSNNNLPPRFRDKKFGKYYKSQKPQPGQPKKSVNAQQFERGASQEWDNPNWTKKQEPLPAKFNTQETNPDSDHFPPGTIPNPPKGPDGGKELKGIDSSTGWGEPVDNPGNWYDDGSISWSNSSTTSGGWSWNS</sequence>
<organism evidence="2 3">
    <name type="scientific">Pocillopora meandrina</name>
    <dbReference type="NCBI Taxonomy" id="46732"/>
    <lineage>
        <taxon>Eukaryota</taxon>
        <taxon>Metazoa</taxon>
        <taxon>Cnidaria</taxon>
        <taxon>Anthozoa</taxon>
        <taxon>Hexacorallia</taxon>
        <taxon>Scleractinia</taxon>
        <taxon>Astrocoeniina</taxon>
        <taxon>Pocilloporidae</taxon>
        <taxon>Pocillopora</taxon>
    </lineage>
</organism>
<evidence type="ECO:0000256" key="1">
    <source>
        <dbReference type="SAM" id="MobiDB-lite"/>
    </source>
</evidence>
<reference evidence="2 3" key="1">
    <citation type="submission" date="2022-05" db="EMBL/GenBank/DDBJ databases">
        <authorList>
            <consortium name="Genoscope - CEA"/>
            <person name="William W."/>
        </authorList>
    </citation>
    <scope>NUCLEOTIDE SEQUENCE [LARGE SCALE GENOMIC DNA]</scope>
</reference>